<feature type="region of interest" description="Disordered" evidence="1">
    <location>
        <begin position="61"/>
        <end position="84"/>
    </location>
</feature>
<sequence length="186" mass="19976">MCRRNIRNAILILAVISVLLPGPDLSNAYAKPCAGEIEVRSGDGDHSVEAPGIIVIQEVSEGMEEPEDKEEREGTGHAMPDGSQEELGESCGMFEITGYCSCELCTGDNQLTFSGTVPRPGHTAAADLDIFPLGSRIRIGEAVYTVEDTGACITGHVIDIYFDTHEKAVENGRYKAEVFLVKASDV</sequence>
<dbReference type="GO" id="GO:0009254">
    <property type="term" value="P:peptidoglycan turnover"/>
    <property type="evidence" value="ECO:0007669"/>
    <property type="project" value="InterPro"/>
</dbReference>
<evidence type="ECO:0000256" key="2">
    <source>
        <dbReference type="SAM" id="SignalP"/>
    </source>
</evidence>
<reference evidence="5" key="2">
    <citation type="submission" date="2020-02" db="EMBL/GenBank/DDBJ databases">
        <authorList>
            <person name="Littmann E."/>
            <person name="Sorbara M."/>
        </authorList>
    </citation>
    <scope>NUCLEOTIDE SEQUENCE</scope>
    <source>
        <strain evidence="5">MSK.1.17</strain>
    </source>
</reference>
<feature type="domain" description="3D" evidence="3">
    <location>
        <begin position="123"/>
        <end position="178"/>
    </location>
</feature>
<dbReference type="RefSeq" id="WP_165641801.1">
    <property type="nucleotide sequence ID" value="NZ_JAAITT010000007.1"/>
</dbReference>
<gene>
    <name evidence="5" type="ORF">G5B36_06785</name>
    <name evidence="4" type="ORF">L0N08_00785</name>
</gene>
<dbReference type="Pfam" id="PF06725">
    <property type="entry name" value="3D"/>
    <property type="match status" value="1"/>
</dbReference>
<dbReference type="AlphaFoldDB" id="A0AAW5BPJ4"/>
<dbReference type="Proteomes" id="UP000669239">
    <property type="component" value="Unassembled WGS sequence"/>
</dbReference>
<keyword evidence="6" id="KW-1185">Reference proteome</keyword>
<keyword evidence="2" id="KW-0732">Signal</keyword>
<comment type="caution">
    <text evidence="4">The sequence shown here is derived from an EMBL/GenBank/DDBJ whole genome shotgun (WGS) entry which is preliminary data.</text>
</comment>
<evidence type="ECO:0000313" key="5">
    <source>
        <dbReference type="EMBL" id="NSJ48403.1"/>
    </source>
</evidence>
<dbReference type="EMBL" id="JAKNGE010000001">
    <property type="protein sequence ID" value="MCG4743942.1"/>
    <property type="molecule type" value="Genomic_DNA"/>
</dbReference>
<name>A0AAW5BPJ4_9FIRM</name>
<evidence type="ECO:0000259" key="3">
    <source>
        <dbReference type="Pfam" id="PF06725"/>
    </source>
</evidence>
<dbReference type="GO" id="GO:0019867">
    <property type="term" value="C:outer membrane"/>
    <property type="evidence" value="ECO:0007669"/>
    <property type="project" value="InterPro"/>
</dbReference>
<reference evidence="4" key="3">
    <citation type="submission" date="2022-01" db="EMBL/GenBank/DDBJ databases">
        <title>Collection of gut derived symbiotic bacterial strains cultured from healthy donors.</title>
        <authorList>
            <person name="Lin H."/>
            <person name="Kohout C."/>
            <person name="Waligurski E."/>
            <person name="Pamer E.G."/>
        </authorList>
    </citation>
    <scope>NUCLEOTIDE SEQUENCE</scope>
    <source>
        <strain evidence="4">DFI.6.55</strain>
    </source>
</reference>
<proteinExistence type="predicted"/>
<dbReference type="Gene3D" id="2.40.40.10">
    <property type="entry name" value="RlpA-like domain"/>
    <property type="match status" value="1"/>
</dbReference>
<dbReference type="InterPro" id="IPR010611">
    <property type="entry name" value="3D_dom"/>
</dbReference>
<feature type="chain" id="PRO_5043363749" evidence="2">
    <location>
        <begin position="31"/>
        <end position="186"/>
    </location>
</feature>
<accession>A0AAW5BPJ4</accession>
<dbReference type="CDD" id="cd14667">
    <property type="entry name" value="3D_containing_proteins"/>
    <property type="match status" value="1"/>
</dbReference>
<evidence type="ECO:0000313" key="4">
    <source>
        <dbReference type="EMBL" id="MCG4743942.1"/>
    </source>
</evidence>
<organism evidence="4 7">
    <name type="scientific">Enterocloster aldenensis</name>
    <dbReference type="NCBI Taxonomy" id="358742"/>
    <lineage>
        <taxon>Bacteria</taxon>
        <taxon>Bacillati</taxon>
        <taxon>Bacillota</taxon>
        <taxon>Clostridia</taxon>
        <taxon>Lachnospirales</taxon>
        <taxon>Lachnospiraceae</taxon>
        <taxon>Enterocloster</taxon>
    </lineage>
</organism>
<evidence type="ECO:0000313" key="6">
    <source>
        <dbReference type="Proteomes" id="UP000669239"/>
    </source>
</evidence>
<dbReference type="SUPFAM" id="SSF50685">
    <property type="entry name" value="Barwin-like endoglucanases"/>
    <property type="match status" value="1"/>
</dbReference>
<dbReference type="Proteomes" id="UP001299608">
    <property type="component" value="Unassembled WGS sequence"/>
</dbReference>
<dbReference type="EMBL" id="JAAITT010000007">
    <property type="protein sequence ID" value="NSJ48403.1"/>
    <property type="molecule type" value="Genomic_DNA"/>
</dbReference>
<dbReference type="InterPro" id="IPR036908">
    <property type="entry name" value="RlpA-like_sf"/>
</dbReference>
<dbReference type="GO" id="GO:0004553">
    <property type="term" value="F:hydrolase activity, hydrolyzing O-glycosyl compounds"/>
    <property type="evidence" value="ECO:0007669"/>
    <property type="project" value="InterPro"/>
</dbReference>
<feature type="signal peptide" evidence="2">
    <location>
        <begin position="1"/>
        <end position="30"/>
    </location>
</feature>
<evidence type="ECO:0000313" key="7">
    <source>
        <dbReference type="Proteomes" id="UP001299608"/>
    </source>
</evidence>
<reference evidence="5 6" key="1">
    <citation type="journal article" date="2020" name="Cell Host Microbe">
        <title>Functional and Genomic Variation between Human-Derived Isolates of Lachnospiraceae Reveals Inter- and Intra-Species Diversity.</title>
        <authorList>
            <person name="Sorbara M.T."/>
            <person name="Littmann E.R."/>
            <person name="Fontana E."/>
            <person name="Moody T.U."/>
            <person name="Kohout C.E."/>
            <person name="Gjonbalaj M."/>
            <person name="Eaton V."/>
            <person name="Seok R."/>
            <person name="Leiner I.M."/>
            <person name="Pamer E.G."/>
        </authorList>
    </citation>
    <scope>NUCLEOTIDE SEQUENCE [LARGE SCALE GENOMIC DNA]</scope>
    <source>
        <strain evidence="5 6">MSK.1.17</strain>
    </source>
</reference>
<protein>
    <submittedName>
        <fullName evidence="4">3D domain-containing protein</fullName>
    </submittedName>
</protein>
<evidence type="ECO:0000256" key="1">
    <source>
        <dbReference type="SAM" id="MobiDB-lite"/>
    </source>
</evidence>
<dbReference type="InterPro" id="IPR059180">
    <property type="entry name" value="3D_YorM"/>
</dbReference>